<accession>A0A2T0X5R1</accession>
<reference evidence="2 3" key="1">
    <citation type="submission" date="2018-03" db="EMBL/GenBank/DDBJ databases">
        <title>Genomic Encyclopedia of Archaeal and Bacterial Type Strains, Phase II (KMG-II): from individual species to whole genera.</title>
        <authorList>
            <person name="Goeker M."/>
        </authorList>
    </citation>
    <scope>NUCLEOTIDE SEQUENCE [LARGE SCALE GENOMIC DNA]</scope>
    <source>
        <strain evidence="2 3">DSM 100212</strain>
    </source>
</reference>
<comment type="caution">
    <text evidence="2">The sequence shown here is derived from an EMBL/GenBank/DDBJ whole genome shotgun (WGS) entry which is preliminary data.</text>
</comment>
<dbReference type="Proteomes" id="UP000238392">
    <property type="component" value="Unassembled WGS sequence"/>
</dbReference>
<feature type="region of interest" description="Disordered" evidence="1">
    <location>
        <begin position="29"/>
        <end position="54"/>
    </location>
</feature>
<evidence type="ECO:0000256" key="1">
    <source>
        <dbReference type="SAM" id="MobiDB-lite"/>
    </source>
</evidence>
<proteinExistence type="predicted"/>
<dbReference type="EMBL" id="PVTQ01000001">
    <property type="protein sequence ID" value="PRY94269.1"/>
    <property type="molecule type" value="Genomic_DNA"/>
</dbReference>
<protein>
    <submittedName>
        <fullName evidence="2">Uncharacterized protein</fullName>
    </submittedName>
</protein>
<dbReference type="RefSeq" id="WP_106262524.1">
    <property type="nucleotide sequence ID" value="NZ_PVTQ01000001.1"/>
</dbReference>
<keyword evidence="3" id="KW-1185">Reference proteome</keyword>
<name>A0A2T0X5R1_9RHOB</name>
<dbReference type="AlphaFoldDB" id="A0A2T0X5R1"/>
<evidence type="ECO:0000313" key="3">
    <source>
        <dbReference type="Proteomes" id="UP000238392"/>
    </source>
</evidence>
<sequence length="62" mass="7081">MNANQMINMAVRMIMRKLMNKGINAGIDKFSQRGGAPNPQGARQAKDMVKRARQAARFMRRF</sequence>
<dbReference type="OrthoDB" id="7876991at2"/>
<organism evidence="2 3">
    <name type="scientific">Donghicola tyrosinivorans</name>
    <dbReference type="NCBI Taxonomy" id="1652492"/>
    <lineage>
        <taxon>Bacteria</taxon>
        <taxon>Pseudomonadati</taxon>
        <taxon>Pseudomonadota</taxon>
        <taxon>Alphaproteobacteria</taxon>
        <taxon>Rhodobacterales</taxon>
        <taxon>Roseobacteraceae</taxon>
        <taxon>Donghicola</taxon>
    </lineage>
</organism>
<gene>
    <name evidence="2" type="ORF">CLV74_101405</name>
</gene>
<evidence type="ECO:0000313" key="2">
    <source>
        <dbReference type="EMBL" id="PRY94269.1"/>
    </source>
</evidence>